<organism evidence="1 2">
    <name type="scientific">Cirrhinus mrigala</name>
    <name type="common">Mrigala</name>
    <dbReference type="NCBI Taxonomy" id="683832"/>
    <lineage>
        <taxon>Eukaryota</taxon>
        <taxon>Metazoa</taxon>
        <taxon>Chordata</taxon>
        <taxon>Craniata</taxon>
        <taxon>Vertebrata</taxon>
        <taxon>Euteleostomi</taxon>
        <taxon>Actinopterygii</taxon>
        <taxon>Neopterygii</taxon>
        <taxon>Teleostei</taxon>
        <taxon>Ostariophysi</taxon>
        <taxon>Cypriniformes</taxon>
        <taxon>Cyprinidae</taxon>
        <taxon>Labeoninae</taxon>
        <taxon>Labeonini</taxon>
        <taxon>Cirrhinus</taxon>
    </lineage>
</organism>
<gene>
    <name evidence="1" type="ORF">M9458_042207</name>
</gene>
<comment type="caution">
    <text evidence="1">The sequence shown here is derived from an EMBL/GenBank/DDBJ whole genome shotgun (WGS) entry which is preliminary data.</text>
</comment>
<evidence type="ECO:0000313" key="2">
    <source>
        <dbReference type="Proteomes" id="UP001529510"/>
    </source>
</evidence>
<dbReference type="AlphaFoldDB" id="A0ABD0NNP3"/>
<keyword evidence="2" id="KW-1185">Reference proteome</keyword>
<evidence type="ECO:0000313" key="1">
    <source>
        <dbReference type="EMBL" id="KAL0162811.1"/>
    </source>
</evidence>
<reference evidence="1 2" key="1">
    <citation type="submission" date="2024-05" db="EMBL/GenBank/DDBJ databases">
        <title>Genome sequencing and assembly of Indian major carp, Cirrhinus mrigala (Hamilton, 1822).</title>
        <authorList>
            <person name="Mohindra V."/>
            <person name="Chowdhury L.M."/>
            <person name="Lal K."/>
            <person name="Jena J.K."/>
        </authorList>
    </citation>
    <scope>NUCLEOTIDE SEQUENCE [LARGE SCALE GENOMIC DNA]</scope>
    <source>
        <strain evidence="1">CM1030</strain>
        <tissue evidence="1">Blood</tissue>
    </source>
</reference>
<name>A0ABD0NNP3_CIRMR</name>
<proteinExistence type="predicted"/>
<feature type="non-terminal residue" evidence="1">
    <location>
        <position position="133"/>
    </location>
</feature>
<protein>
    <submittedName>
        <fullName evidence="1">Uncharacterized protein</fullName>
    </submittedName>
</protein>
<dbReference type="EMBL" id="JAMKFB020000021">
    <property type="protein sequence ID" value="KAL0162811.1"/>
    <property type="molecule type" value="Genomic_DNA"/>
</dbReference>
<accession>A0ABD0NNP3</accession>
<sequence length="133" mass="15215">MTEYQTQEMRRKRNIASINVAPTRGNILLKGETVFVFQKGRDLELYVEEFLDICHLAICDDICLMEGFLCGLDKDLRFVMPRGDCCWTLEAYINFAVWTNGSVFTVGKAEEDIHRVHRACNDSAYKRPGAEAT</sequence>
<dbReference type="Proteomes" id="UP001529510">
    <property type="component" value="Unassembled WGS sequence"/>
</dbReference>